<keyword evidence="4" id="KW-0597">Phosphoprotein</keyword>
<dbReference type="GO" id="GO:0001649">
    <property type="term" value="P:osteoblast differentiation"/>
    <property type="evidence" value="ECO:0007669"/>
    <property type="project" value="TreeGrafter"/>
</dbReference>
<proteinExistence type="inferred from homology"/>
<gene>
    <name evidence="11" type="primary">SPP1</name>
</gene>
<dbReference type="EMBL" id="AAGW02022594">
    <property type="status" value="NOT_ANNOTATED_CDS"/>
    <property type="molecule type" value="Genomic_DNA"/>
</dbReference>
<dbReference type="HOGENOM" id="CLU_953033_0_0_1"/>
<evidence type="ECO:0000256" key="10">
    <source>
        <dbReference type="SAM" id="SignalP"/>
    </source>
</evidence>
<feature type="compositionally biased region" description="Low complexity" evidence="9">
    <location>
        <begin position="260"/>
        <end position="270"/>
    </location>
</feature>
<dbReference type="GO" id="GO:0007155">
    <property type="term" value="P:cell adhesion"/>
    <property type="evidence" value="ECO:0007669"/>
    <property type="project" value="UniProtKB-KW"/>
</dbReference>
<dbReference type="OMA" id="HSAEDHH"/>
<evidence type="ECO:0000256" key="6">
    <source>
        <dbReference type="ARBA" id="ARBA00022889"/>
    </source>
</evidence>
<evidence type="ECO:0000256" key="3">
    <source>
        <dbReference type="ARBA" id="ARBA00022525"/>
    </source>
</evidence>
<keyword evidence="8" id="KW-0325">Glycoprotein</keyword>
<evidence type="ECO:0000256" key="8">
    <source>
        <dbReference type="ARBA" id="ARBA00023180"/>
    </source>
</evidence>
<organism evidence="11 12">
    <name type="scientific">Oryctolagus cuniculus</name>
    <name type="common">Rabbit</name>
    <dbReference type="NCBI Taxonomy" id="9986"/>
    <lineage>
        <taxon>Eukaryota</taxon>
        <taxon>Metazoa</taxon>
        <taxon>Chordata</taxon>
        <taxon>Craniata</taxon>
        <taxon>Vertebrata</taxon>
        <taxon>Euteleostomi</taxon>
        <taxon>Mammalia</taxon>
        <taxon>Eutheria</taxon>
        <taxon>Euarchontoglires</taxon>
        <taxon>Glires</taxon>
        <taxon>Lagomorpha</taxon>
        <taxon>Leporidae</taxon>
        <taxon>Oryctolagus</taxon>
    </lineage>
</organism>
<keyword evidence="6" id="KW-0130">Cell adhesion</keyword>
<feature type="compositionally biased region" description="Acidic residues" evidence="9">
    <location>
        <begin position="86"/>
        <end position="110"/>
    </location>
</feature>
<keyword evidence="7" id="KW-0730">Sialic acid</keyword>
<dbReference type="Ensembl" id="ENSOCUT00000022202.3">
    <property type="protein sequence ID" value="ENSOCUP00000021885.1"/>
    <property type="gene ID" value="ENSOCUG00000022536.3"/>
</dbReference>
<dbReference type="SMART" id="SM00017">
    <property type="entry name" value="OSTEO"/>
    <property type="match status" value="1"/>
</dbReference>
<keyword evidence="3" id="KW-0964">Secreted</keyword>
<dbReference type="Pfam" id="PF00865">
    <property type="entry name" value="Osteopontin"/>
    <property type="match status" value="1"/>
</dbReference>
<dbReference type="GO" id="GO:0005178">
    <property type="term" value="F:integrin binding"/>
    <property type="evidence" value="ECO:0007669"/>
    <property type="project" value="Ensembl"/>
</dbReference>
<dbReference type="GO" id="GO:0050840">
    <property type="term" value="F:extracellular matrix binding"/>
    <property type="evidence" value="ECO:0007669"/>
    <property type="project" value="TreeGrafter"/>
</dbReference>
<dbReference type="GeneTree" id="ENSGT00390000002509"/>
<name>G1TXT0_RABIT</name>
<feature type="compositionally biased region" description="Basic and acidic residues" evidence="9">
    <location>
        <begin position="111"/>
        <end position="124"/>
    </location>
</feature>
<feature type="compositionally biased region" description="Polar residues" evidence="9">
    <location>
        <begin position="47"/>
        <end position="62"/>
    </location>
</feature>
<evidence type="ECO:0000256" key="9">
    <source>
        <dbReference type="SAM" id="MobiDB-lite"/>
    </source>
</evidence>
<feature type="region of interest" description="Disordered" evidence="9">
    <location>
        <begin position="166"/>
        <end position="311"/>
    </location>
</feature>
<dbReference type="GO" id="GO:2000866">
    <property type="term" value="P:positive regulation of estradiol secretion"/>
    <property type="evidence" value="ECO:0007669"/>
    <property type="project" value="Ensembl"/>
</dbReference>
<dbReference type="GO" id="GO:0033280">
    <property type="term" value="P:response to vitamin D"/>
    <property type="evidence" value="ECO:0007669"/>
    <property type="project" value="Ensembl"/>
</dbReference>
<dbReference type="GO" id="GO:0045780">
    <property type="term" value="P:positive regulation of bone resorption"/>
    <property type="evidence" value="ECO:0007669"/>
    <property type="project" value="TreeGrafter"/>
</dbReference>
<dbReference type="AlphaFoldDB" id="G1TXT0"/>
<dbReference type="InterPro" id="IPR019841">
    <property type="entry name" value="Osteopontin_CS"/>
</dbReference>
<evidence type="ECO:0000313" key="11">
    <source>
        <dbReference type="Ensembl" id="ENSOCUP00000021885.1"/>
    </source>
</evidence>
<feature type="signal peptide" evidence="10">
    <location>
        <begin position="1"/>
        <end position="16"/>
    </location>
</feature>
<dbReference type="PANTHER" id="PTHR10607:SF1">
    <property type="entry name" value="OSTEOPONTIN"/>
    <property type="match status" value="1"/>
</dbReference>
<dbReference type="GO" id="GO:0005615">
    <property type="term" value="C:extracellular space"/>
    <property type="evidence" value="ECO:0007669"/>
    <property type="project" value="Ensembl"/>
</dbReference>
<dbReference type="InterPro" id="IPR002038">
    <property type="entry name" value="Osteopontin"/>
</dbReference>
<feature type="compositionally biased region" description="Basic and acidic residues" evidence="9">
    <location>
        <begin position="271"/>
        <end position="304"/>
    </location>
</feature>
<protein>
    <submittedName>
        <fullName evidence="11">Secreted phosphoprotein 1</fullName>
    </submittedName>
</protein>
<feature type="compositionally biased region" description="Basic and acidic residues" evidence="9">
    <location>
        <begin position="216"/>
        <end position="259"/>
    </location>
</feature>
<evidence type="ECO:0000256" key="5">
    <source>
        <dbReference type="ARBA" id="ARBA00022729"/>
    </source>
</evidence>
<feature type="compositionally biased region" description="Basic and acidic residues" evidence="9">
    <location>
        <begin position="28"/>
        <end position="38"/>
    </location>
</feature>
<evidence type="ECO:0000256" key="1">
    <source>
        <dbReference type="ARBA" id="ARBA00004613"/>
    </source>
</evidence>
<evidence type="ECO:0000256" key="4">
    <source>
        <dbReference type="ARBA" id="ARBA00022553"/>
    </source>
</evidence>
<feature type="region of interest" description="Disordered" evidence="9">
    <location>
        <begin position="28"/>
        <end position="130"/>
    </location>
</feature>
<dbReference type="GO" id="GO:0006710">
    <property type="term" value="P:androgen catabolic process"/>
    <property type="evidence" value="ECO:0007669"/>
    <property type="project" value="Ensembl"/>
</dbReference>
<reference evidence="11 12" key="1">
    <citation type="journal article" date="2011" name="Nature">
        <title>A high-resolution map of human evolutionary constraint using 29 mammals.</title>
        <authorList>
            <person name="Lindblad-Toh K."/>
            <person name="Garber M."/>
            <person name="Zuk O."/>
            <person name="Lin M.F."/>
            <person name="Parker B.J."/>
            <person name="Washietl S."/>
            <person name="Kheradpour P."/>
            <person name="Ernst J."/>
            <person name="Jordan G."/>
            <person name="Mauceli E."/>
            <person name="Ward L.D."/>
            <person name="Lowe C.B."/>
            <person name="Holloway A.K."/>
            <person name="Clamp M."/>
            <person name="Gnerre S."/>
            <person name="Alfoldi J."/>
            <person name="Beal K."/>
            <person name="Chang J."/>
            <person name="Clawson H."/>
            <person name="Cuff J."/>
            <person name="Di Palma F."/>
            <person name="Fitzgerald S."/>
            <person name="Flicek P."/>
            <person name="Guttman M."/>
            <person name="Hubisz M.J."/>
            <person name="Jaffe D.B."/>
            <person name="Jungreis I."/>
            <person name="Kent W.J."/>
            <person name="Kostka D."/>
            <person name="Lara M."/>
            <person name="Martins A.L."/>
            <person name="Massingham T."/>
            <person name="Moltke I."/>
            <person name="Raney B.J."/>
            <person name="Rasmussen M.D."/>
            <person name="Robinson J."/>
            <person name="Stark A."/>
            <person name="Vilella A.J."/>
            <person name="Wen J."/>
            <person name="Xie X."/>
            <person name="Zody M.C."/>
            <person name="Baldwin J."/>
            <person name="Bloom T."/>
            <person name="Chin C.W."/>
            <person name="Heiman D."/>
            <person name="Nicol R."/>
            <person name="Nusbaum C."/>
            <person name="Young S."/>
            <person name="Wilkinson J."/>
            <person name="Worley K.C."/>
            <person name="Kovar C.L."/>
            <person name="Muzny D.M."/>
            <person name="Gibbs R.A."/>
            <person name="Cree A."/>
            <person name="Dihn H.H."/>
            <person name="Fowler G."/>
            <person name="Jhangiani S."/>
            <person name="Joshi V."/>
            <person name="Lee S."/>
            <person name="Lewis L.R."/>
            <person name="Nazareth L.V."/>
            <person name="Okwuonu G."/>
            <person name="Santibanez J."/>
            <person name="Warren W.C."/>
            <person name="Mardis E.R."/>
            <person name="Weinstock G.M."/>
            <person name="Wilson R.K."/>
            <person name="Delehaunty K."/>
            <person name="Dooling D."/>
            <person name="Fronik C."/>
            <person name="Fulton L."/>
            <person name="Fulton B."/>
            <person name="Graves T."/>
            <person name="Minx P."/>
            <person name="Sodergren E."/>
            <person name="Birney E."/>
            <person name="Margulies E.H."/>
            <person name="Herrero J."/>
            <person name="Green E.D."/>
            <person name="Haussler D."/>
            <person name="Siepel A."/>
            <person name="Goldman N."/>
            <person name="Pollard K.S."/>
            <person name="Pedersen J.S."/>
            <person name="Lander E.S."/>
            <person name="Kellis M."/>
        </authorList>
    </citation>
    <scope>NUCLEOTIDE SEQUENCE [LARGE SCALE GENOMIC DNA]</scope>
    <source>
        <strain evidence="11 12">Thorbecke inbred</strain>
    </source>
</reference>
<dbReference type="PANTHER" id="PTHR10607">
    <property type="entry name" value="OSTEOPONTIN"/>
    <property type="match status" value="1"/>
</dbReference>
<dbReference type="Proteomes" id="UP000001811">
    <property type="component" value="Chromosome 15"/>
</dbReference>
<evidence type="ECO:0000313" key="12">
    <source>
        <dbReference type="Proteomes" id="UP000001811"/>
    </source>
</evidence>
<dbReference type="GO" id="GO:0045893">
    <property type="term" value="P:positive regulation of DNA-templated transcription"/>
    <property type="evidence" value="ECO:0007669"/>
    <property type="project" value="Ensembl"/>
</dbReference>
<dbReference type="InParanoid" id="G1TXT0"/>
<dbReference type="Bgee" id="ENSOCUG00000022536">
    <property type="expression patterns" value="Expressed in uterus and 18 other cell types or tissues"/>
</dbReference>
<comment type="similarity">
    <text evidence="2">Belongs to the osteopontin family.</text>
</comment>
<keyword evidence="5 10" id="KW-0732">Signal</keyword>
<sequence length="311" mass="35124">MRIAVICFCLLGMAYALPVKHADSGSSEEKQLYHKHPDALATWLNPDPSQKQNLLTPQNAMSSEEKDDLKQETLPSKSIESHDHVDDIDEDEDDDHVDNQDSNESDDADHPDDSHHSDESHQSDESDEVTVYPTEDAATTVFTEVVPTVEIYDGRGDSVAYRLKRSKSKMFHVSNAQYPGASEEDLSSHVDSEDLDDTPRAIPVAQHLNVPSDWDSQEKDSHDVSQVDDHSVETQSHEQARQYKREANDNSVEHSHSIDSQESSKVSQESQSREFRSHEDKLAIEPKSEEDEEHRQLRVSHELDSTSSEIN</sequence>
<evidence type="ECO:0000256" key="7">
    <source>
        <dbReference type="ARBA" id="ARBA00022981"/>
    </source>
</evidence>
<dbReference type="PRINTS" id="PR00216">
    <property type="entry name" value="OSTEOPONTIN"/>
</dbReference>
<dbReference type="PROSITE" id="PS00884">
    <property type="entry name" value="OSTEOPONTIN"/>
    <property type="match status" value="1"/>
</dbReference>
<accession>G1TXT0</accession>
<reference evidence="11" key="3">
    <citation type="submission" date="2025-09" db="UniProtKB">
        <authorList>
            <consortium name="Ensembl"/>
        </authorList>
    </citation>
    <scope>IDENTIFICATION</scope>
    <source>
        <strain evidence="11">Thorbecke</strain>
    </source>
</reference>
<comment type="subcellular location">
    <subcellularLocation>
        <location evidence="1">Secreted</location>
    </subcellularLocation>
</comment>
<feature type="chain" id="PRO_5003424326" evidence="10">
    <location>
        <begin position="17"/>
        <end position="311"/>
    </location>
</feature>
<dbReference type="GO" id="GO:0071394">
    <property type="term" value="P:cellular response to testosterone stimulus"/>
    <property type="evidence" value="ECO:0007669"/>
    <property type="project" value="Ensembl"/>
</dbReference>
<reference evidence="11" key="2">
    <citation type="submission" date="2025-08" db="UniProtKB">
        <authorList>
            <consortium name="Ensembl"/>
        </authorList>
    </citation>
    <scope>IDENTIFICATION</scope>
    <source>
        <strain evidence="11">Thorbecke</strain>
    </source>
</reference>
<dbReference type="FunCoup" id="G1TXT0">
    <property type="interactions" value="13"/>
</dbReference>
<evidence type="ECO:0000256" key="2">
    <source>
        <dbReference type="ARBA" id="ARBA00007517"/>
    </source>
</evidence>
<keyword evidence="12" id="KW-1185">Reference proteome</keyword>
<dbReference type="GO" id="GO:0005794">
    <property type="term" value="C:Golgi apparatus"/>
    <property type="evidence" value="ECO:0007669"/>
    <property type="project" value="Ensembl"/>
</dbReference>